<evidence type="ECO:0000313" key="5">
    <source>
        <dbReference type="Proteomes" id="UP000283895"/>
    </source>
</evidence>
<reference evidence="4 5" key="1">
    <citation type="submission" date="2015-09" db="EMBL/GenBank/DDBJ databases">
        <title>Host preference determinants of Valsa canker pathogens revealed by comparative genomics.</title>
        <authorList>
            <person name="Yin Z."/>
            <person name="Huang L."/>
        </authorList>
    </citation>
    <scope>NUCLEOTIDE SEQUENCE [LARGE SCALE GENOMIC DNA]</scope>
    <source>
        <strain evidence="4 5">03-1</strain>
    </source>
</reference>
<dbReference type="InterPro" id="IPR011009">
    <property type="entry name" value="Kinase-like_dom_sf"/>
</dbReference>
<evidence type="ECO:0000256" key="1">
    <source>
        <dbReference type="ARBA" id="ARBA00012513"/>
    </source>
</evidence>
<dbReference type="EC" id="2.7.11.1" evidence="1"/>
<comment type="caution">
    <text evidence="4">The sequence shown here is derived from an EMBL/GenBank/DDBJ whole genome shotgun (WGS) entry which is preliminary data.</text>
</comment>
<dbReference type="InterPro" id="IPR008266">
    <property type="entry name" value="Tyr_kinase_AS"/>
</dbReference>
<name>A0A423VJM5_9PEZI</name>
<evidence type="ECO:0000256" key="2">
    <source>
        <dbReference type="ARBA" id="ARBA00047899"/>
    </source>
</evidence>
<organism evidence="4 5">
    <name type="scientific">Cytospora schulzeri</name>
    <dbReference type="NCBI Taxonomy" id="448051"/>
    <lineage>
        <taxon>Eukaryota</taxon>
        <taxon>Fungi</taxon>
        <taxon>Dikarya</taxon>
        <taxon>Ascomycota</taxon>
        <taxon>Pezizomycotina</taxon>
        <taxon>Sordariomycetes</taxon>
        <taxon>Sordariomycetidae</taxon>
        <taxon>Diaporthales</taxon>
        <taxon>Cytosporaceae</taxon>
        <taxon>Cytospora</taxon>
    </lineage>
</organism>
<sequence>MGFFDHCQPNRRFNAYSSETFPEGPTTWHTIDWDQRRYISTSVPEEVDVDDGGEEVEERIIQSLAGIVDQLDADVNLVNFSIEGDLISTSSDAKDDSAQAPLYCPIDMIPAQYRRGCVVSRADLVEIDRLSQCVDLVSYRSQPGSRAVFKYQFHHNQVLRNWHELNCWMRLSGHPNIVPMDCLVTDYAEVPNHGIVEVVVGFTSVFVPGMTLQDNPSRVFKLKYLEQLIEVVDDINLKFGIVHQDIAPRNLLINPITDTLQLFDFSCAGKLGWGGASEDQRLFGNSGSFKFDLMGVVATMYEIITRDTQLAEQVLLCADMSTIEEKEWVKHPDVVLDKEVSHYRQTLRSWLKRRSQPENLITHYTQAPSPMEWPQSWRPELPWLDQDGNPLGESSPCSSVRRAALKALGLKFVEWERPAHNKIPNGFRVLGNGTLVAQKDLQTGGNYPGIGKGCDLATKACKFLRQSMNNRKVLCAMW</sequence>
<dbReference type="SUPFAM" id="SSF56112">
    <property type="entry name" value="Protein kinase-like (PK-like)"/>
    <property type="match status" value="1"/>
</dbReference>
<evidence type="ECO:0000313" key="4">
    <source>
        <dbReference type="EMBL" id="ROV91203.1"/>
    </source>
</evidence>
<dbReference type="PROSITE" id="PS00109">
    <property type="entry name" value="PROTEIN_KINASE_TYR"/>
    <property type="match status" value="1"/>
</dbReference>
<dbReference type="GO" id="GO:0004674">
    <property type="term" value="F:protein serine/threonine kinase activity"/>
    <property type="evidence" value="ECO:0007669"/>
    <property type="project" value="UniProtKB-EC"/>
</dbReference>
<dbReference type="OrthoDB" id="4062651at2759"/>
<accession>A0A423VJM5</accession>
<dbReference type="AlphaFoldDB" id="A0A423VJM5"/>
<dbReference type="Proteomes" id="UP000283895">
    <property type="component" value="Unassembled WGS sequence"/>
</dbReference>
<dbReference type="STRING" id="356882.A0A423VJM5"/>
<evidence type="ECO:0000256" key="3">
    <source>
        <dbReference type="ARBA" id="ARBA00048679"/>
    </source>
</evidence>
<keyword evidence="5" id="KW-1185">Reference proteome</keyword>
<dbReference type="EMBL" id="LKEA01000057">
    <property type="protein sequence ID" value="ROV91203.1"/>
    <property type="molecule type" value="Genomic_DNA"/>
</dbReference>
<protein>
    <recommendedName>
        <fullName evidence="1">non-specific serine/threonine protein kinase</fullName>
        <ecNumber evidence="1">2.7.11.1</ecNumber>
    </recommendedName>
</protein>
<comment type="catalytic activity">
    <reaction evidence="2">
        <text>L-threonyl-[protein] + ATP = O-phospho-L-threonyl-[protein] + ADP + H(+)</text>
        <dbReference type="Rhea" id="RHEA:46608"/>
        <dbReference type="Rhea" id="RHEA-COMP:11060"/>
        <dbReference type="Rhea" id="RHEA-COMP:11605"/>
        <dbReference type="ChEBI" id="CHEBI:15378"/>
        <dbReference type="ChEBI" id="CHEBI:30013"/>
        <dbReference type="ChEBI" id="CHEBI:30616"/>
        <dbReference type="ChEBI" id="CHEBI:61977"/>
        <dbReference type="ChEBI" id="CHEBI:456216"/>
        <dbReference type="EC" id="2.7.11.1"/>
    </reaction>
</comment>
<gene>
    <name evidence="4" type="ORF">VMCG_09352</name>
</gene>
<comment type="catalytic activity">
    <reaction evidence="3">
        <text>L-seryl-[protein] + ATP = O-phospho-L-seryl-[protein] + ADP + H(+)</text>
        <dbReference type="Rhea" id="RHEA:17989"/>
        <dbReference type="Rhea" id="RHEA-COMP:9863"/>
        <dbReference type="Rhea" id="RHEA-COMP:11604"/>
        <dbReference type="ChEBI" id="CHEBI:15378"/>
        <dbReference type="ChEBI" id="CHEBI:29999"/>
        <dbReference type="ChEBI" id="CHEBI:30616"/>
        <dbReference type="ChEBI" id="CHEBI:83421"/>
        <dbReference type="ChEBI" id="CHEBI:456216"/>
        <dbReference type="EC" id="2.7.11.1"/>
    </reaction>
</comment>
<proteinExistence type="predicted"/>
<dbReference type="Gene3D" id="1.10.510.10">
    <property type="entry name" value="Transferase(Phosphotransferase) domain 1"/>
    <property type="match status" value="1"/>
</dbReference>